<feature type="repeat" description="Filamin" evidence="4">
    <location>
        <begin position="2264"/>
        <end position="2356"/>
    </location>
</feature>
<feature type="repeat" description="Filamin" evidence="4">
    <location>
        <begin position="777"/>
        <end position="877"/>
    </location>
</feature>
<dbReference type="RefSeq" id="XP_002118042.1">
    <property type="nucleotide sequence ID" value="XM_002118006.1"/>
</dbReference>
<comment type="similarity">
    <text evidence="1">Belongs to the filamin family.</text>
</comment>
<dbReference type="OrthoDB" id="18740at2759"/>
<dbReference type="InterPro" id="IPR014756">
    <property type="entry name" value="Ig_E-set"/>
</dbReference>
<feature type="repeat" description="Filamin" evidence="4">
    <location>
        <begin position="1179"/>
        <end position="1271"/>
    </location>
</feature>
<evidence type="ECO:0000256" key="2">
    <source>
        <dbReference type="ARBA" id="ARBA00022737"/>
    </source>
</evidence>
<dbReference type="SMART" id="SM00557">
    <property type="entry name" value="IG_FLMN"/>
    <property type="match status" value="36"/>
</dbReference>
<dbReference type="PhylomeDB" id="B3SCS9"/>
<dbReference type="Proteomes" id="UP000009022">
    <property type="component" value="Unassembled WGS sequence"/>
</dbReference>
<feature type="repeat" description="Filamin" evidence="4">
    <location>
        <begin position="488"/>
        <end position="585"/>
    </location>
</feature>
<dbReference type="FunFam" id="2.60.40.10:FF:000096">
    <property type="entry name" value="filamin-C isoform X2"/>
    <property type="match status" value="1"/>
</dbReference>
<evidence type="ECO:0000256" key="5">
    <source>
        <dbReference type="SAM" id="MobiDB-lite"/>
    </source>
</evidence>
<dbReference type="Pfam" id="PF00307">
    <property type="entry name" value="CH"/>
    <property type="match status" value="2"/>
</dbReference>
<evidence type="ECO:0000256" key="1">
    <source>
        <dbReference type="ARBA" id="ARBA00009238"/>
    </source>
</evidence>
<dbReference type="PROSITE" id="PS00019">
    <property type="entry name" value="ACTININ_1"/>
    <property type="match status" value="1"/>
</dbReference>
<feature type="repeat" description="Filamin" evidence="4">
    <location>
        <begin position="1082"/>
        <end position="1178"/>
    </location>
</feature>
<feature type="repeat" description="Filamin" evidence="4">
    <location>
        <begin position="1770"/>
        <end position="1862"/>
    </location>
</feature>
<feature type="domain" description="Calponin-homology (CH)" evidence="6">
    <location>
        <begin position="31"/>
        <end position="136"/>
    </location>
</feature>
<dbReference type="InterPro" id="IPR001589">
    <property type="entry name" value="Actinin_actin-bd_CS"/>
</dbReference>
<dbReference type="SUPFAM" id="SSF81296">
    <property type="entry name" value="E set domains"/>
    <property type="match status" value="36"/>
</dbReference>
<keyword evidence="3" id="KW-0009">Actin-binding</keyword>
<feature type="repeat" description="Filamin" evidence="4">
    <location>
        <begin position="3377"/>
        <end position="3454"/>
    </location>
</feature>
<proteinExistence type="inferred from homology"/>
<feature type="repeat" description="Filamin" evidence="4">
    <location>
        <begin position="2936"/>
        <end position="3033"/>
    </location>
</feature>
<name>B3SCS9_TRIAD</name>
<dbReference type="Gene3D" id="2.60.40.10">
    <property type="entry name" value="Immunoglobulins"/>
    <property type="match status" value="36"/>
</dbReference>
<dbReference type="PROSITE" id="PS50194">
    <property type="entry name" value="FILAMIN_REPEAT"/>
    <property type="match status" value="36"/>
</dbReference>
<feature type="repeat" description="Filamin" evidence="4">
    <location>
        <begin position="680"/>
        <end position="776"/>
    </location>
</feature>
<feature type="repeat" description="Filamin" evidence="4">
    <location>
        <begin position="1273"/>
        <end position="1369"/>
    </location>
</feature>
<dbReference type="SMART" id="SM00033">
    <property type="entry name" value="CH"/>
    <property type="match status" value="2"/>
</dbReference>
<feature type="repeat" description="Filamin" evidence="4">
    <location>
        <begin position="3038"/>
        <end position="3125"/>
    </location>
</feature>
<feature type="repeat" description="Filamin" evidence="4">
    <location>
        <begin position="2548"/>
        <end position="2640"/>
    </location>
</feature>
<dbReference type="HOGENOM" id="CLU_225056_0_0_1"/>
<feature type="repeat" description="Filamin" evidence="4">
    <location>
        <begin position="2835"/>
        <end position="2933"/>
    </location>
</feature>
<accession>B3SCS9</accession>
<dbReference type="CDD" id="cd21183">
    <property type="entry name" value="CH_FLN-like_rpt1"/>
    <property type="match status" value="1"/>
</dbReference>
<dbReference type="STRING" id="10228.B3SCS9"/>
<dbReference type="PANTHER" id="PTHR38537:SF8">
    <property type="entry name" value="FILAMIN-A"/>
    <property type="match status" value="1"/>
</dbReference>
<feature type="repeat" description="Filamin" evidence="4">
    <location>
        <begin position="2641"/>
        <end position="2737"/>
    </location>
</feature>
<feature type="repeat" description="Filamin" evidence="4">
    <location>
        <begin position="1370"/>
        <end position="1470"/>
    </location>
</feature>
<feature type="repeat" description="Filamin" evidence="4">
    <location>
        <begin position="878"/>
        <end position="983"/>
    </location>
</feature>
<dbReference type="EMBL" id="DS985273">
    <property type="protein sequence ID" value="EDV19442.1"/>
    <property type="molecule type" value="Genomic_DNA"/>
</dbReference>
<dbReference type="CDD" id="cd21230">
    <property type="entry name" value="CH_FLN_rpt2"/>
    <property type="match status" value="1"/>
</dbReference>
<feature type="repeat" description="Filamin" evidence="4">
    <location>
        <begin position="2452"/>
        <end position="2547"/>
    </location>
</feature>
<protein>
    <recommendedName>
        <fullName evidence="6">Calponin-homology (CH) domain-containing protein</fullName>
    </recommendedName>
</protein>
<feature type="repeat" description="Filamin" evidence="4">
    <location>
        <begin position="1961"/>
        <end position="2061"/>
    </location>
</feature>
<dbReference type="FunCoup" id="B3SCS9">
    <property type="interactions" value="941"/>
</dbReference>
<dbReference type="PANTHER" id="PTHR38537">
    <property type="entry name" value="JITTERBUG, ISOFORM N"/>
    <property type="match status" value="1"/>
</dbReference>
<feature type="repeat" description="Filamin" evidence="4">
    <location>
        <begin position="3261"/>
        <end position="3353"/>
    </location>
</feature>
<dbReference type="InterPro" id="IPR017868">
    <property type="entry name" value="Filamin/ABP280_repeat-like"/>
</dbReference>
<feature type="repeat" description="Filamin" evidence="4">
    <location>
        <begin position="1471"/>
        <end position="1576"/>
    </location>
</feature>
<evidence type="ECO:0000256" key="3">
    <source>
        <dbReference type="ARBA" id="ARBA00023203"/>
    </source>
</evidence>
<feature type="repeat" description="Filamin" evidence="4">
    <location>
        <begin position="2738"/>
        <end position="2834"/>
    </location>
</feature>
<feature type="repeat" description="Filamin" evidence="4">
    <location>
        <begin position="586"/>
        <end position="678"/>
    </location>
</feature>
<dbReference type="Pfam" id="PF00630">
    <property type="entry name" value="Filamin"/>
    <property type="match status" value="36"/>
</dbReference>
<dbReference type="GeneID" id="6759275"/>
<keyword evidence="8" id="KW-1185">Reference proteome</keyword>
<dbReference type="eggNOG" id="KOG0518">
    <property type="taxonomic scope" value="Eukaryota"/>
</dbReference>
<dbReference type="FunFam" id="2.60.40.10:FF:000001">
    <property type="entry name" value="Filamin-C isoform b"/>
    <property type="match status" value="11"/>
</dbReference>
<dbReference type="GO" id="GO:0051015">
    <property type="term" value="F:actin filament binding"/>
    <property type="evidence" value="ECO:0007669"/>
    <property type="project" value="InterPro"/>
</dbReference>
<feature type="repeat" description="Filamin" evidence="4">
    <location>
        <begin position="3548"/>
        <end position="3643"/>
    </location>
</feature>
<dbReference type="InterPro" id="IPR001715">
    <property type="entry name" value="CH_dom"/>
</dbReference>
<dbReference type="InParanoid" id="B3SCS9"/>
<feature type="repeat" description="Filamin" evidence="4">
    <location>
        <begin position="3645"/>
        <end position="3737"/>
    </location>
</feature>
<dbReference type="InterPro" id="IPR001298">
    <property type="entry name" value="Filamin/ABP280_rpt"/>
</dbReference>
<dbReference type="InterPro" id="IPR036872">
    <property type="entry name" value="CH_dom_sf"/>
</dbReference>
<evidence type="ECO:0000256" key="4">
    <source>
        <dbReference type="PROSITE-ProRule" id="PRU00087"/>
    </source>
</evidence>
<dbReference type="PROSITE" id="PS50021">
    <property type="entry name" value="CH"/>
    <property type="match status" value="2"/>
</dbReference>
<dbReference type="Gene3D" id="1.10.418.10">
    <property type="entry name" value="Calponin-like domain"/>
    <property type="match status" value="2"/>
</dbReference>
<dbReference type="CTD" id="6759275"/>
<feature type="repeat" description="Filamin" evidence="4">
    <location>
        <begin position="389"/>
        <end position="487"/>
    </location>
</feature>
<dbReference type="InterPro" id="IPR044801">
    <property type="entry name" value="Filamin"/>
</dbReference>
<keyword evidence="2" id="KW-0677">Repeat</keyword>
<dbReference type="SUPFAM" id="SSF47576">
    <property type="entry name" value="Calponin-homology domain, CH-domain"/>
    <property type="match status" value="1"/>
</dbReference>
<feature type="repeat" description="Filamin" evidence="4">
    <location>
        <begin position="1577"/>
        <end position="1672"/>
    </location>
</feature>
<dbReference type="OMA" id="RAVPCKV"/>
<feature type="repeat" description="Filamin" evidence="4">
    <location>
        <begin position="3457"/>
        <end position="3549"/>
    </location>
</feature>
<dbReference type="FunFam" id="1.10.418.10:FF:000006">
    <property type="entry name" value="Filamin-B isoform A"/>
    <property type="match status" value="1"/>
</dbReference>
<feature type="repeat" description="Filamin" evidence="4">
    <location>
        <begin position="3740"/>
        <end position="3833"/>
    </location>
</feature>
<evidence type="ECO:0000313" key="8">
    <source>
        <dbReference type="Proteomes" id="UP000009022"/>
    </source>
</evidence>
<feature type="repeat" description="Filamin" evidence="4">
    <location>
        <begin position="2062"/>
        <end position="2167"/>
    </location>
</feature>
<feature type="domain" description="Calponin-homology (CH)" evidence="6">
    <location>
        <begin position="180"/>
        <end position="284"/>
    </location>
</feature>
<evidence type="ECO:0000313" key="7">
    <source>
        <dbReference type="EMBL" id="EDV19442.1"/>
    </source>
</evidence>
<feature type="repeat" description="Filamin" evidence="4">
    <location>
        <begin position="2168"/>
        <end position="2263"/>
    </location>
</feature>
<feature type="repeat" description="Filamin" evidence="4">
    <location>
        <begin position="2357"/>
        <end position="2451"/>
    </location>
</feature>
<dbReference type="FunFam" id="2.60.40.10:FF:000140">
    <property type="entry name" value="FiLamiN (Actin binding protein) homolog"/>
    <property type="match status" value="1"/>
</dbReference>
<feature type="region of interest" description="Disordered" evidence="5">
    <location>
        <begin position="3134"/>
        <end position="3161"/>
    </location>
</feature>
<feature type="repeat" description="Filamin" evidence="4">
    <location>
        <begin position="1864"/>
        <end position="1960"/>
    </location>
</feature>
<reference evidence="7 8" key="1">
    <citation type="journal article" date="2008" name="Nature">
        <title>The Trichoplax genome and the nature of placozoans.</title>
        <authorList>
            <person name="Srivastava M."/>
            <person name="Begovic E."/>
            <person name="Chapman J."/>
            <person name="Putnam N.H."/>
            <person name="Hellsten U."/>
            <person name="Kawashima T."/>
            <person name="Kuo A."/>
            <person name="Mitros T."/>
            <person name="Salamov A."/>
            <person name="Carpenter M.L."/>
            <person name="Signorovitch A.Y."/>
            <person name="Moreno M.A."/>
            <person name="Kamm K."/>
            <person name="Grimwood J."/>
            <person name="Schmutz J."/>
            <person name="Shapiro H."/>
            <person name="Grigoriev I.V."/>
            <person name="Buss L.W."/>
            <person name="Schierwater B."/>
            <person name="Dellaporta S.L."/>
            <person name="Rokhsar D.S."/>
        </authorList>
    </citation>
    <scope>NUCLEOTIDE SEQUENCE [LARGE SCALE GENOMIC DNA]</scope>
    <source>
        <strain evidence="7 8">Grell-BS-1999</strain>
    </source>
</reference>
<dbReference type="GO" id="GO:0030036">
    <property type="term" value="P:actin cytoskeleton organization"/>
    <property type="evidence" value="ECO:0007669"/>
    <property type="project" value="InterPro"/>
</dbReference>
<sequence length="3834" mass="416538">MTSRKKNQDIREDETPIEMLENMAEDAEWKRIQKNTFTRWCNQHLKTRNLQINDLFKDFADGLKLIALLEILSGRIIKGYHRKISFPQHKIENVSTALRFVESLGISLISIDSGHIIHGNSKLILGLIWKLILHFQISLPTIQPALRKVPEDVITADNMQNNQANPMNQPPSPVEKPQKVSAKQALLNWVNDVLPKDYKVNNFTRDWNDGIAIQALVDNIAPGLCPEYETANPHNALENATVAMERASDCLDVPMVLTPEDMVNPKVDEKSVMTYVSFFPEAKLKPGVKLPGDCDPTKVKVKGRGIQPTGLLAHEKAEFIVDTRGAGEAELEIAVVDPNGRDVDLSQVEDNGDGTYTIAYNPTIDGNYVIDVIFYGQHVPKSPFHVEVQSFCDPNRVRTEGPGLASTGVVAGEFTYFNVLTKGAGSGEVAVEVFDSHGASDYIEIAMEKVNENVFKVEYKPLNSGLHTVKIFFGGKPVRGNPHRIHVQQGVDPSRVRVHGPGIEPRGVIINRSTQFTVDTSEAGDANLEIVIENSKGRKLRPVIEHNEEELVNTVSYTPTTNGMHRVTIRYANEDIPGSPYEVDVASKDELDIIKVYGRGLHHAVVNKNAYFTIETLKETTQPMSLHIEGPSEATVECYEDDNAKCDVAYVASAPGQYSIHILFGEKEYIESPYLADMVPAFCDPSKCNASGPGLDRTGLLSGTETEFIVDTSEAGLGELMIAIQDSKGNELDVDIIDNRDDTFTAKYTPVDPDRYRISIHYGNQPIPRSPFRVKVDPSWDASKCKANGPGIAPVGVKAMEVTHFNVDATKAGVAELMVEISQQTGGTKSQELLADIIDNNDGTFTVEFTPPKPGRYTVVVKYGDAHIPDSPYRIKVDKGYDASKCHAEGLGIERRGNHVGQRTEFQIDTIQAGQGELTLNFEGFVINASDPYNSESPYDVDVVTNDNQCYAVSYTPIDEGQLTISVLYGADDIPGSPFRVIVAPGIDPSKCLAQGPGLAPTGVVTKYQAHFEIFTDGAGPGELAVVVEGPSGDVDPEIEAKNDVHTDFAVNYIPNEEGMHTVTILFGGVNIPGSPFNINVGPHADASKCYGSGPGLQNTGLQANQATYFEVDTADAGIGDLEIDIKDEDNQDVVATIKDNEDGTYLVNYRPLEPGKYVVSVIYADDHIPSSPYFVNVAKGKDFSGVQIYGRGLRRGVVDKYAYFTVKTEIDLTDPMSFAVEGPAEATINCTDNGDHTCTVSYVADVEGTYSIHVFFGDEEYPHSPYFPKIEPAFCDPSKCTAKGPGLNRTGLKTGYPADFTVDTSEAGLGDLMIIVEDVRGIEAEVSIVDNRDDTFTVTYTPTAPEYYVITILFGNQPIPRSPYRVRVDPSWDASKCIATGPGIEPASVKALEETYFEIDATDAGTAELSAEVINHVGPRNNQDIAPDIINNEDGTFLVRFLPPNPGRYTINVRYGDKHIPDSPYLITVGKGYDASQCVAEGQGLERKGNHVGKATEFYVHTSGAGIADLTLNFEGYVIHADDPLTSDSPYNVDVYRDNEDVYVISYTPYSEGRLIISVLYGSDDIPDSPFRVNIGPGIDPSKCLAQGDGLTPNGVVTEHDSEFEVFTDGAGPGELTVIVDGPGGEVVPEIEQENDTDYQVTYAPTEIGMHSVSVLFSGVHIPGSPFDVNVSPHADPSKCLGSGPGLERYGLIANKVTYFEVDTVEAGAGVLKIIIEDQDRNEIDCQMKPDADGTYVINYRPIEPGEYNISVLYDDEHIPDSPYIVNVEKGKDFSGIQIYGRGLRRGVVDKYAYFKVKTETELTDPMSFSIEGPAETGIECSDTHENVCTVSYVAPVEGTYKIHVYFGDEEYPQSPYSPVIEAAFCDPSKCTAKGPGLERTGLKSGYPADFIVDTSEAGLGDLMIIVEDVKGNEADVSIVDNRDDTFTVTYTPWVPDFYIITIIFGGENIPRSPYRVRVDPSWDASKCTADGPGIEPAGVKALQETYISVDASEAGMADLTVDVVNQLQSRQNQEIISEIIENGDGTFTVKYTPPIPGRYSVIIKYGDDHIPESPYNVRVEKAYDASLVHASGPGLERTGLHSGLRTEFIVDCTEAGIAELSCDFEGHIVQASHPQSSVNPYDVDIIDNSDGTYLVEYTPCEQGRLTVIIMYGADDIPGSPFKVNVGPGIDPSKCFALGPGLEPGVRVGFATSFEVSVEGAGPGQLTLDIVDPNNNAVDYDLEDTSDIDYNVDYTAQIEGPHQVNIYFAGVHIPNSPFTVDVGPYSDPSKCKAFGPGLVSGFVGASTDFTIDTTEAGDGDIGVTIDGPTEAEIDSLDNGDGTCSVNYFPILPGQYTINILFASEAIPNSPFVATIVYPVDASKCIVGGPGLENGLIEDEATYLTVDTTMAGDAQLKIDLEDADGHHIPLVVKENEDIFTAEYSTTVAGPMTANISYGDQPVPGSPFTINVDHRVDVSKIIVSGNGLENPVYVGEESKFTVDAIDAGPSQLDVYIQSTTGVYVEAAIEQDPELIFNVTYVAPSEGDYVIDIKYHNEDVPDNPFSVFAELPLDPSKVSAYGPGLEGAITDIATAFIIDTREAGYGNLDISVDGPVDAPLTCNELGDGRCEVTYTPPRRGVYEFHITYGDEAIPGSPFPVNVANPLDPSKCVASGPGIEKTGNRAQHETNFIVDTSEAGDAELEVDIKTQSGHHIDNKITHNSEGIYNVSYTPKNEGLCYIKVKYAGKEIPRSPFSTRILPAYDASKVNVEGDCLNGEPVYVEDEQCVHVDYSEAGLGDLTALLKAPNNRKLAPEILDNGDDTSDIRFVPEKVGRYQLTIKFGADHVPGSPFQVSAAPFAFPEKCVASGTGLDRTGNKTGTRQKFLIDAKEAGRGNLTASLITPRGYEFPIPLEEHEDEPGVFSCRYRYFEQGRNKVNVKFADHDIPGSPFPVKVDKGYATNPERVDIGNADEVEAKLVTVDEIIPIEVDATKAGPGDLDAQVKCPSGAIIDPEVIDNDDDTYRVSFKSDEIGVHEVSIKYANQHVHGSPFNVVIYGPGAADCKAYGNGLDEATVGEEATFTIDSKDAGTGSLAVDIEGPEEADIISEDNGDGTCDVNFVPTAPGNYDIHVTFNGNPIPGSPFPCNVTPKPIIEESVGKDQAPTAEDSPINWDDLDDLSENPYKPETPLDVINEAVTMEQVKTTQLEQLCDFLLENPDRDVRDLNATVISPSGNTQPCKLVPKRDGTFGVNFVPHELGRHHVNIIKHGKHIDGSPFIVDVLPMDYCDPTKVYATGTGLVSGVVNQEAEFMVNTRDAGYGGLGVDIHGPSQAELTCIDNQDGTCTFKYTPTVPGYYGIEIKFADQHIPGSLFYPYIAPDRQAKQTFRQVFAQVTEQPDTKTEVGKSLGFAFQLPNARRENIAASVRQPSGFVYEAEIVEESPELYTVQFLPKEPGDHLVSIKKNNRHIQGSPFPVSVRFGGDSREVKCFAYGPGLQYGFVNRQSHFTVWTTDKTAESFRVEIEGPSPLEIFCHDNDDTSHVLSYTPPVPGEYLIHVIFRDKEIPHSPYTVHVMSDESEVKPVNENIQRAEAAVGEASLFELPDDIAGEELDVTIISPSGIKEPGSVTRTERGSYIARFVPIEPGKHTVNMTVNGRHIPGSPFYVYVNPDGGDAKQCKAYGKGLKYAKVSEVAEFYVLTENAGPGEVDISIDGPVKTGCNHKVTTPGHHTATYLPLADGIYTINIKFAGKHVPYSPFRVPIRDADKPKPEKCIAEGPGLQSARKGVNHFTLDASDAGNGSIMVGVKGPSIPCDEIKVNHKGDKVYTVGYRLAESGPHLLTVKWGDKHIPGSPYTVIAK</sequence>
<dbReference type="InterPro" id="IPR013783">
    <property type="entry name" value="Ig-like_fold"/>
</dbReference>
<feature type="repeat" description="Filamin" evidence="4">
    <location>
        <begin position="291"/>
        <end position="388"/>
    </location>
</feature>
<gene>
    <name evidence="7" type="ORF">TRIADDRAFT_62084</name>
</gene>
<feature type="repeat" description="Filamin" evidence="4">
    <location>
        <begin position="3164"/>
        <end position="3258"/>
    </location>
</feature>
<feature type="repeat" description="Filamin" evidence="4">
    <location>
        <begin position="1673"/>
        <end position="1769"/>
    </location>
</feature>
<feature type="repeat" description="Filamin" evidence="4">
    <location>
        <begin position="984"/>
        <end position="1081"/>
    </location>
</feature>
<organism evidence="7 8">
    <name type="scientific">Trichoplax adhaerens</name>
    <name type="common">Trichoplax reptans</name>
    <dbReference type="NCBI Taxonomy" id="10228"/>
    <lineage>
        <taxon>Eukaryota</taxon>
        <taxon>Metazoa</taxon>
        <taxon>Placozoa</taxon>
        <taxon>Uniplacotomia</taxon>
        <taxon>Trichoplacea</taxon>
        <taxon>Trichoplacidae</taxon>
        <taxon>Trichoplax</taxon>
    </lineage>
</organism>
<dbReference type="KEGG" id="tad:TRIADDRAFT_62084"/>
<dbReference type="CDD" id="cd00173">
    <property type="entry name" value="SH2"/>
    <property type="match status" value="2"/>
</dbReference>
<evidence type="ECO:0000259" key="6">
    <source>
        <dbReference type="PROSITE" id="PS50021"/>
    </source>
</evidence>